<evidence type="ECO:0000313" key="3">
    <source>
        <dbReference type="Proteomes" id="UP000234681"/>
    </source>
</evidence>
<name>A6IVP4_RAT</name>
<dbReference type="EMBL" id="CH473970">
    <property type="protein sequence ID" value="EDM09178.1"/>
    <property type="molecule type" value="Genomic_DNA"/>
</dbReference>
<gene>
    <name evidence="2" type="ORF">rCG_43314</name>
</gene>
<dbReference type="Proteomes" id="UP000234681">
    <property type="component" value="Chromosome 16"/>
</dbReference>
<reference evidence="2 3" key="1">
    <citation type="submission" date="2005-09" db="EMBL/GenBank/DDBJ databases">
        <authorList>
            <person name="Mural R.J."/>
            <person name="Li P.W."/>
            <person name="Adams M.D."/>
            <person name="Amanatides P.G."/>
            <person name="Baden-Tillson H."/>
            <person name="Barnstead M."/>
            <person name="Chin S.H."/>
            <person name="Dew I."/>
            <person name="Evans C.A."/>
            <person name="Ferriera S."/>
            <person name="Flanigan M."/>
            <person name="Fosler C."/>
            <person name="Glodek A."/>
            <person name="Gu Z."/>
            <person name="Holt R.A."/>
            <person name="Jennings D."/>
            <person name="Kraft C.L."/>
            <person name="Lu F."/>
            <person name="Nguyen T."/>
            <person name="Nusskern D.R."/>
            <person name="Pfannkoch C.M."/>
            <person name="Sitter C."/>
            <person name="Sutton G.G."/>
            <person name="Venter J.C."/>
            <person name="Wang Z."/>
            <person name="Woodage T."/>
            <person name="Zheng X.H."/>
            <person name="Zhong F."/>
        </authorList>
    </citation>
    <scope>NUCLEOTIDE SEQUENCE [LARGE SCALE GENOMIC DNA]</scope>
    <source>
        <strain>BN</strain>
        <strain evidence="3">Sprague-Dawley</strain>
    </source>
</reference>
<sequence length="75" mass="8414">MGGRCFSPWVPTQIRISRDQSPPTPPPEFNGRSHGWEHKDATPWESESFSVFLVTKGMGAGSPRRDPIYLCKLPT</sequence>
<dbReference type="AlphaFoldDB" id="A6IVP4"/>
<organism evidence="2 3">
    <name type="scientific">Rattus norvegicus</name>
    <name type="common">Rat</name>
    <dbReference type="NCBI Taxonomy" id="10116"/>
    <lineage>
        <taxon>Eukaryota</taxon>
        <taxon>Metazoa</taxon>
        <taxon>Chordata</taxon>
        <taxon>Craniata</taxon>
        <taxon>Vertebrata</taxon>
        <taxon>Euteleostomi</taxon>
        <taxon>Mammalia</taxon>
        <taxon>Eutheria</taxon>
        <taxon>Euarchontoglires</taxon>
        <taxon>Glires</taxon>
        <taxon>Rodentia</taxon>
        <taxon>Myomorpha</taxon>
        <taxon>Muroidea</taxon>
        <taxon>Muridae</taxon>
        <taxon>Murinae</taxon>
        <taxon>Rattus</taxon>
    </lineage>
</organism>
<evidence type="ECO:0000313" key="2">
    <source>
        <dbReference type="EMBL" id="EDM09178.1"/>
    </source>
</evidence>
<feature type="region of interest" description="Disordered" evidence="1">
    <location>
        <begin position="1"/>
        <end position="40"/>
    </location>
</feature>
<accession>A6IVP4</accession>
<evidence type="ECO:0000256" key="1">
    <source>
        <dbReference type="SAM" id="MobiDB-lite"/>
    </source>
</evidence>
<protein>
    <submittedName>
        <fullName evidence="2">RCG43314</fullName>
    </submittedName>
</protein>
<proteinExistence type="predicted"/>